<dbReference type="Proteomes" id="UP000019251">
    <property type="component" value="Unassembled WGS sequence"/>
</dbReference>
<sequence>MTAVITKQVSIADGRQDFAERLEEKILRERPKDAMLLKKEKLLEMLAAGAELAQSTPLLEEKKDHPGRFRITTGRTGSSKQTTVRKIISRTHSQQRFCPFLEKDRNR</sequence>
<keyword evidence="2" id="KW-0969">Cilium</keyword>
<dbReference type="RefSeq" id="WP_234404350.1">
    <property type="nucleotide sequence ID" value="NZ_AODG01000006.1"/>
</dbReference>
<dbReference type="AlphaFoldDB" id="A0A829R806"/>
<reference evidence="2 3" key="1">
    <citation type="submission" date="2012-12" db="EMBL/GenBank/DDBJ databases">
        <title>Novel taxa of Listeriaceae from agricultural environments in the United States.</title>
        <authorList>
            <person name="den Bakker H.C."/>
            <person name="Allred A."/>
            <person name="Warchocki S."/>
            <person name="Wright E.M."/>
            <person name="Burrell A."/>
            <person name="Nightingale K.K."/>
            <person name="Kephart D."/>
            <person name="Wiedmann M."/>
        </authorList>
    </citation>
    <scope>NUCLEOTIDE SEQUENCE [LARGE SCALE GENOMIC DNA]</scope>
    <source>
        <strain evidence="2 3">FSL F6-1183</strain>
    </source>
</reference>
<feature type="region of interest" description="Disordered" evidence="1">
    <location>
        <begin position="57"/>
        <end position="85"/>
    </location>
</feature>
<proteinExistence type="predicted"/>
<protein>
    <submittedName>
        <fullName evidence="2">Flagellar biosynthesis regulator FlhF</fullName>
    </submittedName>
</protein>
<dbReference type="EMBL" id="AODG01000006">
    <property type="protein sequence ID" value="EUJ29016.1"/>
    <property type="molecule type" value="Genomic_DNA"/>
</dbReference>
<feature type="compositionally biased region" description="Polar residues" evidence="1">
    <location>
        <begin position="73"/>
        <end position="85"/>
    </location>
</feature>
<evidence type="ECO:0000313" key="2">
    <source>
        <dbReference type="EMBL" id="EUJ29016.1"/>
    </source>
</evidence>
<comment type="caution">
    <text evidence="2">The sequence shown here is derived from an EMBL/GenBank/DDBJ whole genome shotgun (WGS) entry which is preliminary data.</text>
</comment>
<accession>A0A829R806</accession>
<name>A0A829R806_LISGR</name>
<evidence type="ECO:0000256" key="1">
    <source>
        <dbReference type="SAM" id="MobiDB-lite"/>
    </source>
</evidence>
<evidence type="ECO:0000313" key="3">
    <source>
        <dbReference type="Proteomes" id="UP000019251"/>
    </source>
</evidence>
<organism evidence="2 3">
    <name type="scientific">Listeria grayi FSL F6-1183</name>
    <dbReference type="NCBI Taxonomy" id="1265827"/>
    <lineage>
        <taxon>Bacteria</taxon>
        <taxon>Bacillati</taxon>
        <taxon>Bacillota</taxon>
        <taxon>Bacilli</taxon>
        <taxon>Bacillales</taxon>
        <taxon>Listeriaceae</taxon>
        <taxon>Listeria</taxon>
    </lineage>
</organism>
<keyword evidence="2" id="KW-0282">Flagellum</keyword>
<gene>
    <name evidence="2" type="ORF">LMUR_05275</name>
</gene>
<keyword evidence="2" id="KW-0966">Cell projection</keyword>